<dbReference type="SUPFAM" id="SSF55729">
    <property type="entry name" value="Acyl-CoA N-acyltransferases (Nat)"/>
    <property type="match status" value="1"/>
</dbReference>
<gene>
    <name evidence="2" type="ORF">HPE56_09525</name>
</gene>
<dbReference type="PANTHER" id="PTHR43792:SF1">
    <property type="entry name" value="N-ACETYLTRANSFERASE DOMAIN-CONTAINING PROTEIN"/>
    <property type="match status" value="1"/>
</dbReference>
<dbReference type="PANTHER" id="PTHR43792">
    <property type="entry name" value="GNAT FAMILY, PUTATIVE (AFU_ORTHOLOGUE AFUA_3G00765)-RELATED-RELATED"/>
    <property type="match status" value="1"/>
</dbReference>
<dbReference type="InterPro" id="IPR051531">
    <property type="entry name" value="N-acetyltransferase"/>
</dbReference>
<organism evidence="2 3">
    <name type="scientific">Maribacter aquimaris</name>
    <dbReference type="NCBI Taxonomy" id="2737171"/>
    <lineage>
        <taxon>Bacteria</taxon>
        <taxon>Pseudomonadati</taxon>
        <taxon>Bacteroidota</taxon>
        <taxon>Flavobacteriia</taxon>
        <taxon>Flavobacteriales</taxon>
        <taxon>Flavobacteriaceae</taxon>
        <taxon>Maribacter</taxon>
    </lineage>
</organism>
<protein>
    <submittedName>
        <fullName evidence="2">GNAT family N-acetyltransferase</fullName>
    </submittedName>
</protein>
<comment type="caution">
    <text evidence="2">The sequence shown here is derived from an EMBL/GenBank/DDBJ whole genome shotgun (WGS) entry which is preliminary data.</text>
</comment>
<evidence type="ECO:0000313" key="3">
    <source>
        <dbReference type="Proteomes" id="UP001166021"/>
    </source>
</evidence>
<name>A0ABR7UZL7_9FLAO</name>
<dbReference type="InterPro" id="IPR016181">
    <property type="entry name" value="Acyl_CoA_acyltransferase"/>
</dbReference>
<sequence>MQAFRKNGSLKLATGWSSKKTSKVDCLLRGETSERLIYRELEPSDFHDWLPFFSDPTSSEYWSEEILRPEKACQKWFDKAFFRYQNNLGGMNALIHKETGIFIGQCGLLKQTVDGIDELEIGYSLLPEHRKKGYATEAAKKCKSFAFEHKLSNSLISIIHVDNKPSQRVALNNGMLWDKTTTYKNNPVHIYRVINK</sequence>
<dbReference type="Gene3D" id="3.40.630.30">
    <property type="match status" value="1"/>
</dbReference>
<evidence type="ECO:0000259" key="1">
    <source>
        <dbReference type="PROSITE" id="PS51186"/>
    </source>
</evidence>
<dbReference type="PROSITE" id="PS51186">
    <property type="entry name" value="GNAT"/>
    <property type="match status" value="1"/>
</dbReference>
<proteinExistence type="predicted"/>
<reference evidence="2" key="1">
    <citation type="submission" date="2020-05" db="EMBL/GenBank/DDBJ databases">
        <title>The draft genome sequence of Maribacter sp. ANRC-HE7.</title>
        <authorList>
            <person name="Mu L."/>
        </authorList>
    </citation>
    <scope>NUCLEOTIDE SEQUENCE</scope>
    <source>
        <strain evidence="2">ANRC-HE7</strain>
    </source>
</reference>
<dbReference type="Proteomes" id="UP001166021">
    <property type="component" value="Unassembled WGS sequence"/>
</dbReference>
<accession>A0ABR7UZL7</accession>
<dbReference type="InterPro" id="IPR000182">
    <property type="entry name" value="GNAT_dom"/>
</dbReference>
<keyword evidence="3" id="KW-1185">Reference proteome</keyword>
<dbReference type="EMBL" id="JABTCF010000005">
    <property type="protein sequence ID" value="MBD0778032.1"/>
    <property type="molecule type" value="Genomic_DNA"/>
</dbReference>
<feature type="domain" description="N-acetyltransferase" evidence="1">
    <location>
        <begin position="36"/>
        <end position="196"/>
    </location>
</feature>
<evidence type="ECO:0000313" key="2">
    <source>
        <dbReference type="EMBL" id="MBD0778032.1"/>
    </source>
</evidence>
<dbReference type="Pfam" id="PF13302">
    <property type="entry name" value="Acetyltransf_3"/>
    <property type="match status" value="1"/>
</dbReference>